<dbReference type="RefSeq" id="WP_072485443.1">
    <property type="nucleotide sequence ID" value="NZ_FPJO01000006.1"/>
</dbReference>
<name>A0A1K2A4F4_STRAR</name>
<feature type="domain" description="CHAT" evidence="2">
    <location>
        <begin position="910"/>
        <end position="1228"/>
    </location>
</feature>
<dbReference type="Proteomes" id="UP000181909">
    <property type="component" value="Unassembled WGS sequence"/>
</dbReference>
<organism evidence="3 4">
    <name type="scientific">Streptomyces atratus</name>
    <dbReference type="NCBI Taxonomy" id="1893"/>
    <lineage>
        <taxon>Bacteria</taxon>
        <taxon>Bacillati</taxon>
        <taxon>Actinomycetota</taxon>
        <taxon>Actinomycetes</taxon>
        <taxon>Kitasatosporales</taxon>
        <taxon>Streptomycetaceae</taxon>
        <taxon>Streptomyces</taxon>
    </lineage>
</organism>
<dbReference type="InterPro" id="IPR024983">
    <property type="entry name" value="CHAT_dom"/>
</dbReference>
<sequence>MADGERRGADGGGTAELRARAAEVVRAAVRLAEGKDWSDEARLGSVIDRLASVERELIRHEEDFSLVFVHLGLLLGTRCHMRRDGRAFDPAERAEALERLRWVDRHGSLAAPLAVQARMMLLFLLVPWALPRADGTRTALQNALLDVADGQVLTEALRCDLTEAREVVDRIAEAPFDAAFRQQTESNRQVIEQMLAVGSAESAGSEEWEATGTVHSAQSELLDAVRGLVALAKSYSTARFTRVLVWLDVGSPSARDRGPRSDNPTLDPDVDRLLRQAAVGGAAGADGARRAADLALASLRALPPDTPQRARVARLHAYLLIAWEVLTDEPADYSDVERPTPEPDGDSADRLADWPIATAVDPGLLPYLDSHMRDFVAHTGIRERRSAAHRDRLLAYRTGDPGYLDDAAALLREAIGASPVGSWWAVVLQADLVEILAQAAEHGGNFHDADVALATLRELLAALERDGSVPFDAPFALDLALTAASHELSYAQRTGNHGELPRLSAELRARHAALPPDSEWRGKLGKRVAELDALLPPARQDRRTPADVLDPALPEAAAPEILHRALSEIRRDLGDPHVYHEQEYDRRAALGLRMVFDVVRGDAPQALLDEAITELTRARALLAEGRGQAHRVDLLTKLAEAHLMRAARGGPHRAADQRACIEVLREALGELAADVLLQAGADHGLSAALNGAMLSRRLAFIAFRINRPADAVADLERGRALVLQSASATRDIPALLDTAGHPGLAQQWRDQVPARLRRPTATEASGARDPQAPDGAPPIPSGLRRKALKALGVRRGATEGSGSQRLLGATGPAELSAGLAATGTDALVYLVPGASVSNGTFPGRALILRPGAAPEAITLPELLRHGSPPLTRYLDAAAERSRALTDPDLAPSALAACERRWQEALGTLCDWAWRAAMGPVLTAVRPMLAAQWPLARPPRIVLVPCDTLGVVPWHAARIRGLGEHGHRYACQEAVLSYAPSGAQFLAAAARPRMPLADGPQVLVADPELTLTWAELEAEALRATCYTEALRYGEFLTADGEEDAAGTPEDLLAVLPGGTNPASVVHLSCHAVAAPRPTESELRLAVPPGAGAEAGRLTVADILDASADRGPGTAGPLVVLSACETDLSAGHHDEALTLATALVTGGAADVVGSRWAVRDGPTSLAMAVFHHHLTARGLAPPDALRTTQLWMLDPRREPPPTLGGPLRAQAARPDLHHLHHWAAFTHQGNPAARVR</sequence>
<gene>
    <name evidence="3" type="ORF">SAMN02787144_1006237</name>
</gene>
<evidence type="ECO:0000259" key="2">
    <source>
        <dbReference type="Pfam" id="PF12770"/>
    </source>
</evidence>
<feature type="region of interest" description="Disordered" evidence="1">
    <location>
        <begin position="743"/>
        <end position="782"/>
    </location>
</feature>
<protein>
    <submittedName>
        <fullName evidence="3">CHAT domain-containing protein</fullName>
    </submittedName>
</protein>
<dbReference type="EMBL" id="FPJO01000006">
    <property type="protein sequence ID" value="SFX80573.1"/>
    <property type="molecule type" value="Genomic_DNA"/>
</dbReference>
<dbReference type="Pfam" id="PF12770">
    <property type="entry name" value="CHAT"/>
    <property type="match status" value="1"/>
</dbReference>
<dbReference type="STRING" id="1893.SAMN02787144_1006237"/>
<accession>A0A1K2A4F4</accession>
<evidence type="ECO:0000313" key="3">
    <source>
        <dbReference type="EMBL" id="SFX80573.1"/>
    </source>
</evidence>
<dbReference type="OrthoDB" id="4149784at2"/>
<proteinExistence type="predicted"/>
<dbReference type="AlphaFoldDB" id="A0A1K2A4F4"/>
<evidence type="ECO:0000256" key="1">
    <source>
        <dbReference type="SAM" id="MobiDB-lite"/>
    </source>
</evidence>
<reference evidence="3 4" key="1">
    <citation type="submission" date="2016-11" db="EMBL/GenBank/DDBJ databases">
        <authorList>
            <person name="Jaros S."/>
            <person name="Januszkiewicz K."/>
            <person name="Wedrychowicz H."/>
        </authorList>
    </citation>
    <scope>NUCLEOTIDE SEQUENCE [LARGE SCALE GENOMIC DNA]</scope>
    <source>
        <strain evidence="3 4">OK807</strain>
    </source>
</reference>
<evidence type="ECO:0000313" key="4">
    <source>
        <dbReference type="Proteomes" id="UP000181909"/>
    </source>
</evidence>